<dbReference type="PANTHER" id="PTHR13929">
    <property type="entry name" value="1,4-DIHYDROXY-2-NAPHTHOATE OCTAPRENYLTRANSFERASE"/>
    <property type="match status" value="1"/>
</dbReference>
<evidence type="ECO:0000256" key="2">
    <source>
        <dbReference type="ARBA" id="ARBA00022428"/>
    </source>
</evidence>
<comment type="subcellular location">
    <subcellularLocation>
        <location evidence="8">Cell membrane</location>
        <topology evidence="8">Multi-pass membrane protein</topology>
    </subcellularLocation>
    <subcellularLocation>
        <location evidence="1">Membrane</location>
        <topology evidence="1">Multi-pass membrane protein</topology>
    </subcellularLocation>
</comment>
<dbReference type="GO" id="GO:0046428">
    <property type="term" value="F:1,4-dihydroxy-2-naphthoate polyprenyltransferase activity"/>
    <property type="evidence" value="ECO:0007669"/>
    <property type="project" value="UniProtKB-UniRule"/>
</dbReference>
<dbReference type="InterPro" id="IPR026046">
    <property type="entry name" value="UBIAD1"/>
</dbReference>
<organism evidence="11 12">
    <name type="scientific">Klugiella xanthotipulae</name>
    <dbReference type="NCBI Taxonomy" id="244735"/>
    <lineage>
        <taxon>Bacteria</taxon>
        <taxon>Bacillati</taxon>
        <taxon>Actinomycetota</taxon>
        <taxon>Actinomycetes</taxon>
        <taxon>Micrococcales</taxon>
        <taxon>Microbacteriaceae</taxon>
        <taxon>Klugiella</taxon>
    </lineage>
</organism>
<evidence type="ECO:0000313" key="12">
    <source>
        <dbReference type="Proteomes" id="UP000318331"/>
    </source>
</evidence>
<name>A0A543HZ57_9MICO</name>
<dbReference type="Pfam" id="PF01040">
    <property type="entry name" value="UbiA"/>
    <property type="match status" value="1"/>
</dbReference>
<evidence type="ECO:0000256" key="5">
    <source>
        <dbReference type="ARBA" id="ARBA00022692"/>
    </source>
</evidence>
<evidence type="ECO:0000256" key="4">
    <source>
        <dbReference type="ARBA" id="ARBA00022679"/>
    </source>
</evidence>
<dbReference type="AlphaFoldDB" id="A0A543HZ57"/>
<dbReference type="EC" id="2.5.1.74" evidence="8 9"/>
<dbReference type="EMBL" id="VFPN01000002">
    <property type="protein sequence ID" value="TQM63634.1"/>
    <property type="molecule type" value="Genomic_DNA"/>
</dbReference>
<feature type="transmembrane region" description="Helical" evidence="8">
    <location>
        <begin position="177"/>
        <end position="196"/>
    </location>
</feature>
<dbReference type="GO" id="GO:0005886">
    <property type="term" value="C:plasma membrane"/>
    <property type="evidence" value="ECO:0007669"/>
    <property type="project" value="UniProtKB-SubCell"/>
</dbReference>
<dbReference type="GO" id="GO:0042371">
    <property type="term" value="P:vitamin K biosynthetic process"/>
    <property type="evidence" value="ECO:0007669"/>
    <property type="project" value="TreeGrafter"/>
</dbReference>
<accession>A0A543HZ57</accession>
<feature type="transmembrane region" description="Helical" evidence="8">
    <location>
        <begin position="233"/>
        <end position="254"/>
    </location>
</feature>
<sequence>MAAKAQRLDPARAIEKRQRDERAAKRAAGGAGKSPAASGTPAKRSSGAGRSGNPAKKDRVRVTPATFGDWMSGLRVRTLPLAIAPVILGAGIAQMLREFDLTLSILALIVALALQVGVNFANDYSDGIRGTDEFRVGPQRLTASGKARPRTVLIVALSWFGVAAVAGLVIVILSERWWLLAVGVVALLAAWFYTGGKKPYGYAGLGELMVFIFFGLVATVGTVYIQSDVIPQEAWLAGAAIGFLAVATLLANNIRDIPTDRLAGKHTLSVRIGDLASRVLYCIFMLLPFVCAIVFALFYPITVFVFFVLLAALPACAIMLLAKTPQELILVLKLTTLTALLYAIAQGAAIAF</sequence>
<gene>
    <name evidence="8" type="primary">menA</name>
    <name evidence="11" type="ORF">FB466_1904</name>
</gene>
<reference evidence="11 12" key="1">
    <citation type="submission" date="2019-06" db="EMBL/GenBank/DDBJ databases">
        <title>Sequencing the genomes of 1000 actinobacteria strains.</title>
        <authorList>
            <person name="Klenk H.-P."/>
        </authorList>
    </citation>
    <scope>NUCLEOTIDE SEQUENCE [LARGE SCALE GENOMIC DNA]</scope>
    <source>
        <strain evidence="11 12">DSM 18031</strain>
    </source>
</reference>
<feature type="transmembrane region" description="Helical" evidence="8">
    <location>
        <begin position="79"/>
        <end position="96"/>
    </location>
</feature>
<dbReference type="PANTHER" id="PTHR13929:SF0">
    <property type="entry name" value="UBIA PRENYLTRANSFERASE DOMAIN-CONTAINING PROTEIN 1"/>
    <property type="match status" value="1"/>
</dbReference>
<feature type="transmembrane region" description="Helical" evidence="8">
    <location>
        <begin position="208"/>
        <end position="227"/>
    </location>
</feature>
<proteinExistence type="inferred from homology"/>
<dbReference type="InterPro" id="IPR004657">
    <property type="entry name" value="MenA"/>
</dbReference>
<dbReference type="NCBIfam" id="TIGR00751">
    <property type="entry name" value="menA"/>
    <property type="match status" value="1"/>
</dbReference>
<feature type="compositionally biased region" description="Low complexity" evidence="10">
    <location>
        <begin position="33"/>
        <end position="42"/>
    </location>
</feature>
<keyword evidence="5 8" id="KW-0812">Transmembrane</keyword>
<feature type="transmembrane region" description="Helical" evidence="8">
    <location>
        <begin position="102"/>
        <end position="121"/>
    </location>
</feature>
<feature type="transmembrane region" description="Helical" evidence="8">
    <location>
        <begin position="329"/>
        <end position="351"/>
    </location>
</feature>
<keyword evidence="12" id="KW-1185">Reference proteome</keyword>
<feature type="transmembrane region" description="Helical" evidence="8">
    <location>
        <begin position="152"/>
        <end position="171"/>
    </location>
</feature>
<dbReference type="Proteomes" id="UP000318331">
    <property type="component" value="Unassembled WGS sequence"/>
</dbReference>
<dbReference type="CDD" id="cd13962">
    <property type="entry name" value="PT_UbiA_UBIAD1"/>
    <property type="match status" value="1"/>
</dbReference>
<comment type="pathway">
    <text evidence="8">Quinol/quinone metabolism; menaquinone biosynthesis; menaquinol from 1,4-dihydroxy-2-naphthoate: step 1/2.</text>
</comment>
<comment type="caution">
    <text evidence="11">The sequence shown here is derived from an EMBL/GenBank/DDBJ whole genome shotgun (WGS) entry which is preliminary data.</text>
</comment>
<dbReference type="UniPathway" id="UPA00079">
    <property type="reaction ID" value="UER00168"/>
</dbReference>
<evidence type="ECO:0000256" key="9">
    <source>
        <dbReference type="NCBIfam" id="TIGR00751"/>
    </source>
</evidence>
<evidence type="ECO:0000256" key="3">
    <source>
        <dbReference type="ARBA" id="ARBA00022475"/>
    </source>
</evidence>
<dbReference type="GO" id="GO:0009234">
    <property type="term" value="P:menaquinone biosynthetic process"/>
    <property type="evidence" value="ECO:0007669"/>
    <property type="project" value="UniProtKB-UniRule"/>
</dbReference>
<dbReference type="HAMAP" id="MF_01937">
    <property type="entry name" value="MenA_1"/>
    <property type="match status" value="1"/>
</dbReference>
<keyword evidence="6 8" id="KW-1133">Transmembrane helix</keyword>
<dbReference type="InterPro" id="IPR000537">
    <property type="entry name" value="UbiA_prenyltransferase"/>
</dbReference>
<dbReference type="Gene3D" id="1.10.357.140">
    <property type="entry name" value="UbiA prenyltransferase"/>
    <property type="match status" value="1"/>
</dbReference>
<feature type="transmembrane region" description="Helical" evidence="8">
    <location>
        <begin position="304"/>
        <end position="322"/>
    </location>
</feature>
<evidence type="ECO:0000256" key="6">
    <source>
        <dbReference type="ARBA" id="ARBA00022989"/>
    </source>
</evidence>
<keyword evidence="2 8" id="KW-0474">Menaquinone biosynthesis</keyword>
<dbReference type="NCBIfam" id="NF004751">
    <property type="entry name" value="PRK06080.1-3"/>
    <property type="match status" value="1"/>
</dbReference>
<feature type="region of interest" description="Disordered" evidence="10">
    <location>
        <begin position="1"/>
        <end position="61"/>
    </location>
</feature>
<protein>
    <recommendedName>
        <fullName evidence="8 9">1,4-dihydroxy-2-naphthoate octaprenyltransferase</fullName>
        <shortName evidence="8">DHNA-octaprenyltransferase</shortName>
        <ecNumber evidence="8 9">2.5.1.74</ecNumber>
    </recommendedName>
</protein>
<dbReference type="PIRSF" id="PIRSF005355">
    <property type="entry name" value="UBIAD1"/>
    <property type="match status" value="1"/>
</dbReference>
<comment type="similarity">
    <text evidence="8">Belongs to the MenA family. Type 1 subfamily.</text>
</comment>
<dbReference type="RefSeq" id="WP_246054600.1">
    <property type="nucleotide sequence ID" value="NZ_BAAAYS010000028.1"/>
</dbReference>
<feature type="compositionally biased region" description="Basic and acidic residues" evidence="10">
    <location>
        <begin position="1"/>
        <end position="24"/>
    </location>
</feature>
<evidence type="ECO:0000313" key="11">
    <source>
        <dbReference type="EMBL" id="TQM63634.1"/>
    </source>
</evidence>
<comment type="catalytic activity">
    <reaction evidence="8">
        <text>an all-trans-polyprenyl diphosphate + 1,4-dihydroxy-2-naphthoate + H(+) = a 2-demethylmenaquinol + CO2 + diphosphate</text>
        <dbReference type="Rhea" id="RHEA:26478"/>
        <dbReference type="Rhea" id="RHEA-COMP:9563"/>
        <dbReference type="Rhea" id="RHEA-COMP:9564"/>
        <dbReference type="ChEBI" id="CHEBI:11173"/>
        <dbReference type="ChEBI" id="CHEBI:15378"/>
        <dbReference type="ChEBI" id="CHEBI:16526"/>
        <dbReference type="ChEBI" id="CHEBI:33019"/>
        <dbReference type="ChEBI" id="CHEBI:55437"/>
        <dbReference type="ChEBI" id="CHEBI:58914"/>
        <dbReference type="EC" id="2.5.1.74"/>
    </reaction>
</comment>
<keyword evidence="7 8" id="KW-0472">Membrane</keyword>
<evidence type="ECO:0000256" key="1">
    <source>
        <dbReference type="ARBA" id="ARBA00004141"/>
    </source>
</evidence>
<evidence type="ECO:0000256" key="7">
    <source>
        <dbReference type="ARBA" id="ARBA00023136"/>
    </source>
</evidence>
<comment type="function">
    <text evidence="8">Conversion of 1,4-dihydroxy-2-naphthoate (DHNA) to demethylmenaquinone (DMK).</text>
</comment>
<dbReference type="InterPro" id="IPR044878">
    <property type="entry name" value="UbiA_sf"/>
</dbReference>
<feature type="transmembrane region" description="Helical" evidence="8">
    <location>
        <begin position="275"/>
        <end position="298"/>
    </location>
</feature>
<keyword evidence="3 8" id="KW-1003">Cell membrane</keyword>
<evidence type="ECO:0000256" key="8">
    <source>
        <dbReference type="HAMAP-Rule" id="MF_01937"/>
    </source>
</evidence>
<keyword evidence="4 8" id="KW-0808">Transferase</keyword>
<evidence type="ECO:0000256" key="10">
    <source>
        <dbReference type="SAM" id="MobiDB-lite"/>
    </source>
</evidence>